<evidence type="ECO:0000313" key="3">
    <source>
        <dbReference type="Proteomes" id="UP000296049"/>
    </source>
</evidence>
<feature type="compositionally biased region" description="Pro residues" evidence="1">
    <location>
        <begin position="169"/>
        <end position="180"/>
    </location>
</feature>
<feature type="region of interest" description="Disordered" evidence="1">
    <location>
        <begin position="134"/>
        <end position="181"/>
    </location>
</feature>
<evidence type="ECO:0000313" key="2">
    <source>
        <dbReference type="EMBL" id="EOB08879.1"/>
    </source>
</evidence>
<organism evidence="2 3">
    <name type="scientific">Anas platyrhynchos</name>
    <name type="common">Mallard</name>
    <name type="synonym">Anas boschas</name>
    <dbReference type="NCBI Taxonomy" id="8839"/>
    <lineage>
        <taxon>Eukaryota</taxon>
        <taxon>Metazoa</taxon>
        <taxon>Chordata</taxon>
        <taxon>Craniata</taxon>
        <taxon>Vertebrata</taxon>
        <taxon>Euteleostomi</taxon>
        <taxon>Archelosauria</taxon>
        <taxon>Archosauria</taxon>
        <taxon>Dinosauria</taxon>
        <taxon>Saurischia</taxon>
        <taxon>Theropoda</taxon>
        <taxon>Coelurosauria</taxon>
        <taxon>Aves</taxon>
        <taxon>Neognathae</taxon>
        <taxon>Galloanserae</taxon>
        <taxon>Anseriformes</taxon>
        <taxon>Anatidae</taxon>
        <taxon>Anatinae</taxon>
        <taxon>Anas</taxon>
    </lineage>
</organism>
<name>R0LT03_ANAPL</name>
<evidence type="ECO:0000256" key="1">
    <source>
        <dbReference type="SAM" id="MobiDB-lite"/>
    </source>
</evidence>
<feature type="compositionally biased region" description="Polar residues" evidence="1">
    <location>
        <begin position="134"/>
        <end position="147"/>
    </location>
</feature>
<dbReference type="Proteomes" id="UP000296049">
    <property type="component" value="Unassembled WGS sequence"/>
</dbReference>
<gene>
    <name evidence="2" type="ORF">Anapl_08189</name>
</gene>
<dbReference type="AlphaFoldDB" id="R0LT03"/>
<accession>R0LT03</accession>
<reference evidence="3" key="1">
    <citation type="journal article" date="2013" name="Nat. Genet.">
        <title>The duck genome and transcriptome provide insight into an avian influenza virus reservoir species.</title>
        <authorList>
            <person name="Huang Y."/>
            <person name="Li Y."/>
            <person name="Burt D.W."/>
            <person name="Chen H."/>
            <person name="Zhang Y."/>
            <person name="Qian W."/>
            <person name="Kim H."/>
            <person name="Gan S."/>
            <person name="Zhao Y."/>
            <person name="Li J."/>
            <person name="Yi K."/>
            <person name="Feng H."/>
            <person name="Zhu P."/>
            <person name="Li B."/>
            <person name="Liu Q."/>
            <person name="Fairley S."/>
            <person name="Magor K.E."/>
            <person name="Du Z."/>
            <person name="Hu X."/>
            <person name="Goodman L."/>
            <person name="Tafer H."/>
            <person name="Vignal A."/>
            <person name="Lee T."/>
            <person name="Kim K.W."/>
            <person name="Sheng Z."/>
            <person name="An Y."/>
            <person name="Searle S."/>
            <person name="Herrero J."/>
            <person name="Groenen M.A."/>
            <person name="Crooijmans R.P."/>
            <person name="Faraut T."/>
            <person name="Cai Q."/>
            <person name="Webster R.G."/>
            <person name="Aldridge J.R."/>
            <person name="Warren W.C."/>
            <person name="Bartschat S."/>
            <person name="Kehr S."/>
            <person name="Marz M."/>
            <person name="Stadler P.F."/>
            <person name="Smith J."/>
            <person name="Kraus R.H."/>
            <person name="Zhao Y."/>
            <person name="Ren L."/>
            <person name="Fei J."/>
            <person name="Morisson M."/>
            <person name="Kaiser P."/>
            <person name="Griffin D.K."/>
            <person name="Rao M."/>
            <person name="Pitel F."/>
            <person name="Wang J."/>
            <person name="Li N."/>
        </authorList>
    </citation>
    <scope>NUCLEOTIDE SEQUENCE [LARGE SCALE GENOMIC DNA]</scope>
</reference>
<dbReference type="EMBL" id="KB742411">
    <property type="protein sequence ID" value="EOB08879.1"/>
    <property type="molecule type" value="Genomic_DNA"/>
</dbReference>
<sequence length="274" mass="30603">MCHMGQGKQSGQRQRRITRQARVLVAPVLQRVTDIPNLADPKSPPMLQGKYKRIGWEPLPNLLQTALLQWGAHSPEQGHKLKCSCSRQAERLASFGEYCKSSDAELLLWQTEQAVLHQKQFPLWAVHFRYHQPQNQGKEGNGSSQPQRLVGSGYSKRGQTNSFRAPIPCQEPLPGPPCNPLPQHKEPALCAPFGSKKGRPRRRPLKAADLHLGHSDKASCQVLQRQQTPRRPRDKPLCNPKRLITSPGIISLGISEAHLLRLTGIKCLPSPRAV</sequence>
<proteinExistence type="predicted"/>
<keyword evidence="3" id="KW-1185">Reference proteome</keyword>
<feature type="region of interest" description="Disordered" evidence="1">
    <location>
        <begin position="216"/>
        <end position="237"/>
    </location>
</feature>
<protein>
    <submittedName>
        <fullName evidence="2">Uncharacterized protein</fullName>
    </submittedName>
</protein>